<comment type="caution">
    <text evidence="1">The sequence shown here is derived from an EMBL/GenBank/DDBJ whole genome shotgun (WGS) entry which is preliminary data.</text>
</comment>
<name>A0A815Y5D9_9BILA</name>
<sequence length="85" mass="9568">MDYFWSFDCGDAREDLAGLYNGTFVNGSVTVSPDFSGQGQALYLDRKHYQYVILPRSLNLTLNTSFTVTSWLLIAGYMPKTILSD</sequence>
<dbReference type="InterPro" id="IPR013320">
    <property type="entry name" value="ConA-like_dom_sf"/>
</dbReference>
<dbReference type="Gene3D" id="2.60.120.200">
    <property type="match status" value="1"/>
</dbReference>
<evidence type="ECO:0000313" key="1">
    <source>
        <dbReference type="EMBL" id="CAF1566976.1"/>
    </source>
</evidence>
<gene>
    <name evidence="1" type="ORF">JYZ213_LOCUS47177</name>
</gene>
<accession>A0A815Y5D9</accession>
<dbReference type="EMBL" id="CAJNOG010007915">
    <property type="protein sequence ID" value="CAF1566976.1"/>
    <property type="molecule type" value="Genomic_DNA"/>
</dbReference>
<organism evidence="1 2">
    <name type="scientific">Adineta steineri</name>
    <dbReference type="NCBI Taxonomy" id="433720"/>
    <lineage>
        <taxon>Eukaryota</taxon>
        <taxon>Metazoa</taxon>
        <taxon>Spiralia</taxon>
        <taxon>Gnathifera</taxon>
        <taxon>Rotifera</taxon>
        <taxon>Eurotatoria</taxon>
        <taxon>Bdelloidea</taxon>
        <taxon>Adinetida</taxon>
        <taxon>Adinetidae</taxon>
        <taxon>Adineta</taxon>
    </lineage>
</organism>
<protein>
    <submittedName>
        <fullName evidence="1">Uncharacterized protein</fullName>
    </submittedName>
</protein>
<dbReference type="SUPFAM" id="SSF49899">
    <property type="entry name" value="Concanavalin A-like lectins/glucanases"/>
    <property type="match status" value="1"/>
</dbReference>
<proteinExistence type="predicted"/>
<feature type="non-terminal residue" evidence="1">
    <location>
        <position position="85"/>
    </location>
</feature>
<dbReference type="Proteomes" id="UP000663845">
    <property type="component" value="Unassembled WGS sequence"/>
</dbReference>
<reference evidence="1" key="1">
    <citation type="submission" date="2021-02" db="EMBL/GenBank/DDBJ databases">
        <authorList>
            <person name="Nowell W R."/>
        </authorList>
    </citation>
    <scope>NUCLEOTIDE SEQUENCE</scope>
</reference>
<dbReference type="AlphaFoldDB" id="A0A815Y5D9"/>
<evidence type="ECO:0000313" key="2">
    <source>
        <dbReference type="Proteomes" id="UP000663845"/>
    </source>
</evidence>